<accession>A0ABV8M2S4</accession>
<reference evidence="2" key="1">
    <citation type="journal article" date="2019" name="Int. J. Syst. Evol. Microbiol.">
        <title>The Global Catalogue of Microorganisms (GCM) 10K type strain sequencing project: providing services to taxonomists for standard genome sequencing and annotation.</title>
        <authorList>
            <consortium name="The Broad Institute Genomics Platform"/>
            <consortium name="The Broad Institute Genome Sequencing Center for Infectious Disease"/>
            <person name="Wu L."/>
            <person name="Ma J."/>
        </authorList>
    </citation>
    <scope>NUCLEOTIDE SEQUENCE [LARGE SCALE GENOMIC DNA]</scope>
    <source>
        <strain evidence="2">CGMCC 4.7289</strain>
    </source>
</reference>
<dbReference type="RefSeq" id="WP_253762091.1">
    <property type="nucleotide sequence ID" value="NZ_JAMZDZ010000001.1"/>
</dbReference>
<gene>
    <name evidence="1" type="ORF">ACFOZ4_40450</name>
</gene>
<dbReference type="SUPFAM" id="SSF141571">
    <property type="entry name" value="Pentapeptide repeat-like"/>
    <property type="match status" value="1"/>
</dbReference>
<dbReference type="Pfam" id="PF00805">
    <property type="entry name" value="Pentapeptide"/>
    <property type="match status" value="1"/>
</dbReference>
<evidence type="ECO:0000313" key="2">
    <source>
        <dbReference type="Proteomes" id="UP001595816"/>
    </source>
</evidence>
<dbReference type="PANTHER" id="PTHR14136:SF37">
    <property type="entry name" value="PENTAPEPTIDE REPEAT-CONTAINING PROTEIN"/>
    <property type="match status" value="1"/>
</dbReference>
<dbReference type="Proteomes" id="UP001595816">
    <property type="component" value="Unassembled WGS sequence"/>
</dbReference>
<proteinExistence type="predicted"/>
<name>A0ABV8M2S4_9ACTN</name>
<dbReference type="InterPro" id="IPR001646">
    <property type="entry name" value="5peptide_repeat"/>
</dbReference>
<protein>
    <submittedName>
        <fullName evidence="1">Pentapeptide repeat-containing protein</fullName>
    </submittedName>
</protein>
<sequence>MTFRELLHADCASCVGLCCVAPAFAKSADFAITKPAGKPCPNLRDDHRCGIHSRLRESGFPGCTVFDCFGAGQRITAAFDGRSWRDEPGMLAAFPIMRDLHELLYYLAEARSMPAAAPLYAQLTAMYDKIDELAASLDPSVDPSVLRAEANPLLLEASLLSRRPAGPDHRGASFFGASLRGASLRRASLRGAMLVGADLRQADLREADVIGADFRGADLRGADLTGALYLTQAQLDAARGDSRTRVPAALHHPAHWAA</sequence>
<dbReference type="InterPro" id="IPR051082">
    <property type="entry name" value="Pentapeptide-BTB/POZ_domain"/>
</dbReference>
<dbReference type="EMBL" id="JBHSAY010000035">
    <property type="protein sequence ID" value="MFC4136914.1"/>
    <property type="molecule type" value="Genomic_DNA"/>
</dbReference>
<evidence type="ECO:0000313" key="1">
    <source>
        <dbReference type="EMBL" id="MFC4136914.1"/>
    </source>
</evidence>
<dbReference type="PANTHER" id="PTHR14136">
    <property type="entry name" value="BTB_POZ DOMAIN-CONTAINING PROTEIN KCTD9"/>
    <property type="match status" value="1"/>
</dbReference>
<dbReference type="Gene3D" id="2.160.20.80">
    <property type="entry name" value="E3 ubiquitin-protein ligase SopA"/>
    <property type="match status" value="1"/>
</dbReference>
<organism evidence="1 2">
    <name type="scientific">Hamadaea flava</name>
    <dbReference type="NCBI Taxonomy" id="1742688"/>
    <lineage>
        <taxon>Bacteria</taxon>
        <taxon>Bacillati</taxon>
        <taxon>Actinomycetota</taxon>
        <taxon>Actinomycetes</taxon>
        <taxon>Micromonosporales</taxon>
        <taxon>Micromonosporaceae</taxon>
        <taxon>Hamadaea</taxon>
    </lineage>
</organism>
<comment type="caution">
    <text evidence="1">The sequence shown here is derived from an EMBL/GenBank/DDBJ whole genome shotgun (WGS) entry which is preliminary data.</text>
</comment>
<keyword evidence="2" id="KW-1185">Reference proteome</keyword>